<keyword evidence="3" id="KW-1185">Reference proteome</keyword>
<dbReference type="Proteomes" id="UP000297452">
    <property type="component" value="Unassembled WGS sequence"/>
</dbReference>
<proteinExistence type="predicted"/>
<protein>
    <submittedName>
        <fullName evidence="2">Uncharacterized protein</fullName>
    </submittedName>
</protein>
<feature type="region of interest" description="Disordered" evidence="1">
    <location>
        <begin position="409"/>
        <end position="430"/>
    </location>
</feature>
<feature type="region of interest" description="Disordered" evidence="1">
    <location>
        <begin position="286"/>
        <end position="310"/>
    </location>
</feature>
<feature type="region of interest" description="Disordered" evidence="1">
    <location>
        <begin position="517"/>
        <end position="560"/>
    </location>
</feature>
<dbReference type="OrthoDB" id="3526483at2759"/>
<organism evidence="2 3">
    <name type="scientific">Botryotinia narcissicola</name>
    <dbReference type="NCBI Taxonomy" id="278944"/>
    <lineage>
        <taxon>Eukaryota</taxon>
        <taxon>Fungi</taxon>
        <taxon>Dikarya</taxon>
        <taxon>Ascomycota</taxon>
        <taxon>Pezizomycotina</taxon>
        <taxon>Leotiomycetes</taxon>
        <taxon>Helotiales</taxon>
        <taxon>Sclerotiniaceae</taxon>
        <taxon>Botryotinia</taxon>
    </lineage>
</organism>
<dbReference type="AlphaFoldDB" id="A0A4Z1HVD7"/>
<gene>
    <name evidence="2" type="ORF">BOTNAR_0303g00100</name>
</gene>
<feature type="region of interest" description="Disordered" evidence="1">
    <location>
        <begin position="238"/>
        <end position="265"/>
    </location>
</feature>
<feature type="compositionally biased region" description="Basic residues" evidence="1">
    <location>
        <begin position="415"/>
        <end position="427"/>
    </location>
</feature>
<comment type="caution">
    <text evidence="2">The sequence shown here is derived from an EMBL/GenBank/DDBJ whole genome shotgun (WGS) entry which is preliminary data.</text>
</comment>
<evidence type="ECO:0000313" key="2">
    <source>
        <dbReference type="EMBL" id="TGO53168.1"/>
    </source>
</evidence>
<reference evidence="2 3" key="1">
    <citation type="submission" date="2017-12" db="EMBL/GenBank/DDBJ databases">
        <title>Comparative genomics of Botrytis spp.</title>
        <authorList>
            <person name="Valero-Jimenez C.A."/>
            <person name="Tapia P."/>
            <person name="Veloso J."/>
            <person name="Silva-Moreno E."/>
            <person name="Staats M."/>
            <person name="Valdes J.H."/>
            <person name="Van Kan J.A.L."/>
        </authorList>
    </citation>
    <scope>NUCLEOTIDE SEQUENCE [LARGE SCALE GENOMIC DNA]</scope>
    <source>
        <strain evidence="2 3">MUCL2120</strain>
    </source>
</reference>
<evidence type="ECO:0000256" key="1">
    <source>
        <dbReference type="SAM" id="MobiDB-lite"/>
    </source>
</evidence>
<name>A0A4Z1HVD7_9HELO</name>
<feature type="compositionally biased region" description="Polar residues" evidence="1">
    <location>
        <begin position="252"/>
        <end position="265"/>
    </location>
</feature>
<dbReference type="STRING" id="278944.A0A4Z1HVD7"/>
<accession>A0A4Z1HVD7</accession>
<evidence type="ECO:0000313" key="3">
    <source>
        <dbReference type="Proteomes" id="UP000297452"/>
    </source>
</evidence>
<dbReference type="EMBL" id="PQXJ01000303">
    <property type="protein sequence ID" value="TGO53168.1"/>
    <property type="molecule type" value="Genomic_DNA"/>
</dbReference>
<sequence>MPLKPFFPFNQDHPTFPAELRICQKDFSSRNAVKGATPILQDDRIKHSFIFEKECREAFSGFFRHGSKDFCFVQNMNPNLLTEIFFEIKHSSNPSEYADITAAVRGIRDSSKFFFVSCDYQDPEYIIVRTYPKFRYFDWNDQSKIDNLNLFRMAAIAEGCGVVAFSGSGKILPPSEMRLMIEVTAEELRSKEPRVFTIIESSIDDMQDDTRVSNRSEAQSHLEASIHVPLQARSLQAHPSAPKFQYRPDASPFQQAPSISQVNDRQSQFYPGTLERARARGALGVRQGLQSLKKPGRYVPKPPVQSEHSHETLYQYNRRHVGNQGQSLGSGIQQQREKVTFPHYSQQNIVTRFQEQAFGMRQLSIHHGSDIFPIQELGTSPQQTRKTYGHMPRYAAIQHYNLPQDQRYNLQQQQQHHHHHHHHHHHQGFNQFRAQSDVMDKRSNQKSALQFKNQVCGIYQQYGQGQQTLERPQLHWPHAPRQFSLVAPQQSAQQNSVPLQVEKYWDPQQARQVRYQFENPTAEDFQQDEQDSNDSRVSKAQKVQSATEQNDLDPLSESKH</sequence>